<gene>
    <name evidence="1" type="ORF">C8J30_10739</name>
</gene>
<proteinExistence type="predicted"/>
<dbReference type="Proteomes" id="UP000247727">
    <property type="component" value="Unassembled WGS sequence"/>
</dbReference>
<accession>A0A318TY32</accession>
<evidence type="ECO:0008006" key="3">
    <source>
        <dbReference type="Google" id="ProtNLM"/>
    </source>
</evidence>
<dbReference type="EMBL" id="QJTK01000007">
    <property type="protein sequence ID" value="PYF09669.1"/>
    <property type="molecule type" value="Genomic_DNA"/>
</dbReference>
<sequence length="294" mass="33000">MTEYPPEEVLKSFEKHERAAIKAGLLPRERSAHVIPKVCKDFGVQYVISPWQKPHPLISHLESLYSKILRQADRGAGAIFTGVACHLDSFFPVIFPIAYGTCRLDVRDCIEINDEQWSRLKCFPEEHDEFMFQVCDVFDIGASLGCYDDFSMPDGYAGDLFRLSCQYMEAAVAAAIGNFRLKGAVQSAIVAAELSVKSAAVVVSDLNETQLREEIGHRISDAKKFICTDPRYDWSALAAQIKNMPELVRNRYDPQSFSRTEARKVIISAQRVIALNAASYSGATSRNKFYVPTR</sequence>
<comment type="caution">
    <text evidence="1">The sequence shown here is derived from an EMBL/GenBank/DDBJ whole genome shotgun (WGS) entry which is preliminary data.</text>
</comment>
<organism evidence="1 2">
    <name type="scientific">Rhodobacter viridis</name>
    <dbReference type="NCBI Taxonomy" id="1054202"/>
    <lineage>
        <taxon>Bacteria</taxon>
        <taxon>Pseudomonadati</taxon>
        <taxon>Pseudomonadota</taxon>
        <taxon>Alphaproteobacteria</taxon>
        <taxon>Rhodobacterales</taxon>
        <taxon>Rhodobacter group</taxon>
        <taxon>Rhodobacter</taxon>
    </lineage>
</organism>
<dbReference type="OrthoDB" id="7828004at2"/>
<dbReference type="RefSeq" id="WP_146227894.1">
    <property type="nucleotide sequence ID" value="NZ_QJTK01000007.1"/>
</dbReference>
<dbReference type="AlphaFoldDB" id="A0A318TY32"/>
<name>A0A318TY32_9RHOB</name>
<evidence type="ECO:0000313" key="1">
    <source>
        <dbReference type="EMBL" id="PYF09669.1"/>
    </source>
</evidence>
<protein>
    <recommendedName>
        <fullName evidence="3">HEPN domain-containing protein</fullName>
    </recommendedName>
</protein>
<keyword evidence="2" id="KW-1185">Reference proteome</keyword>
<reference evidence="1 2" key="1">
    <citation type="submission" date="2018-06" db="EMBL/GenBank/DDBJ databases">
        <title>Genomic Encyclopedia of Type Strains, Phase III (KMG-III): the genomes of soil and plant-associated and newly described type strains.</title>
        <authorList>
            <person name="Whitman W."/>
        </authorList>
    </citation>
    <scope>NUCLEOTIDE SEQUENCE [LARGE SCALE GENOMIC DNA]</scope>
    <source>
        <strain evidence="1 2">JA737</strain>
    </source>
</reference>
<evidence type="ECO:0000313" key="2">
    <source>
        <dbReference type="Proteomes" id="UP000247727"/>
    </source>
</evidence>